<protein>
    <recommendedName>
        <fullName evidence="6">RWP-RK domain-containing protein</fullName>
    </recommendedName>
</protein>
<dbReference type="InterPro" id="IPR003035">
    <property type="entry name" value="RWP-RK_dom"/>
</dbReference>
<dbReference type="GO" id="GO:0003677">
    <property type="term" value="F:DNA binding"/>
    <property type="evidence" value="ECO:0007669"/>
    <property type="project" value="UniProtKB-KW"/>
</dbReference>
<feature type="compositionally biased region" description="Polar residues" evidence="5">
    <location>
        <begin position="104"/>
        <end position="120"/>
    </location>
</feature>
<reference evidence="7" key="1">
    <citation type="submission" date="2015-03" db="EMBL/GenBank/DDBJ databases">
        <title>A transcriptome of Araucaria cunninghamii, an australian fine timber species.</title>
        <authorList>
            <person name="Jing Yi C.J.Y."/>
            <person name="Yin San L.Y.S."/>
            <person name="Abdul Karim S.S."/>
            <person name="Wan Azmi N.N."/>
            <person name="Hercus R.R."/>
            <person name="Croft L.L."/>
        </authorList>
    </citation>
    <scope>NUCLEOTIDE SEQUENCE</scope>
    <source>
        <strain evidence="7">MI0301</strain>
        <tissue evidence="7">Leaf</tissue>
    </source>
</reference>
<dbReference type="AlphaFoldDB" id="A0A0D6QR16"/>
<feature type="domain" description="RWP-RK" evidence="6">
    <location>
        <begin position="10"/>
        <end position="94"/>
    </location>
</feature>
<sequence>MPQELVSNRYMTKLGMSAQTISWDESLTFDEVAKFFSVPIAEAANILGVCSSVLKKICRDNGIPRWPYRKFLAGKTVEEIKREAVREKEVTDEVTKVSNENDKSLPSSGTASLGISSAQAAESKPETAGIQTESKSDITATDTGKWQQAVSTAGNILQTSGTKIPQAVRQHPFQMGHRVFMSTYLDEFKQGFPKNGLSSISNRWWGSGGSLSDKNLPEDLQRDETLAVVTASDRSQGGEVGTLAEENSNLNLERDGPLEEKCKSFSNEGMNSHDEGLMHATILSRTRKKNAENGRKALKLAVTHGYGPHKIEEKGKLLLTQIFGFPLPRQWKSSLS</sequence>
<evidence type="ECO:0000256" key="1">
    <source>
        <dbReference type="ARBA" id="ARBA00023015"/>
    </source>
</evidence>
<evidence type="ECO:0000313" key="7">
    <source>
        <dbReference type="EMBL" id="JAG92982.1"/>
    </source>
</evidence>
<evidence type="ECO:0000259" key="6">
    <source>
        <dbReference type="PROSITE" id="PS51519"/>
    </source>
</evidence>
<organism evidence="7">
    <name type="scientific">Araucaria cunninghamii</name>
    <name type="common">Hoop pine</name>
    <name type="synonym">Moreton Bay pine</name>
    <dbReference type="NCBI Taxonomy" id="56994"/>
    <lineage>
        <taxon>Eukaryota</taxon>
        <taxon>Viridiplantae</taxon>
        <taxon>Streptophyta</taxon>
        <taxon>Embryophyta</taxon>
        <taxon>Tracheophyta</taxon>
        <taxon>Spermatophyta</taxon>
        <taxon>Pinopsida</taxon>
        <taxon>Pinidae</taxon>
        <taxon>Conifers II</taxon>
        <taxon>Araucariales</taxon>
        <taxon>Araucariaceae</taxon>
        <taxon>Araucaria</taxon>
    </lineage>
</organism>
<dbReference type="Pfam" id="PF02042">
    <property type="entry name" value="RWP-RK"/>
    <property type="match status" value="1"/>
</dbReference>
<evidence type="ECO:0000256" key="5">
    <source>
        <dbReference type="SAM" id="MobiDB-lite"/>
    </source>
</evidence>
<dbReference type="PROSITE" id="PS51519">
    <property type="entry name" value="RWP_RK"/>
    <property type="match status" value="1"/>
</dbReference>
<name>A0A0D6QR16_ARACU</name>
<feature type="compositionally biased region" description="Basic and acidic residues" evidence="5">
    <location>
        <begin position="92"/>
        <end position="103"/>
    </location>
</feature>
<feature type="region of interest" description="Disordered" evidence="5">
    <location>
        <begin position="92"/>
        <end position="145"/>
    </location>
</feature>
<evidence type="ECO:0000256" key="3">
    <source>
        <dbReference type="ARBA" id="ARBA00023163"/>
    </source>
</evidence>
<feature type="compositionally biased region" description="Polar residues" evidence="5">
    <location>
        <begin position="129"/>
        <end position="145"/>
    </location>
</feature>
<accession>A0A0D6QR16</accession>
<keyword evidence="3" id="KW-0804">Transcription</keyword>
<keyword evidence="1" id="KW-0805">Transcription regulation</keyword>
<keyword evidence="4" id="KW-0539">Nucleus</keyword>
<keyword evidence="2" id="KW-0238">DNA-binding</keyword>
<proteinExistence type="predicted"/>
<evidence type="ECO:0000256" key="4">
    <source>
        <dbReference type="ARBA" id="ARBA00023242"/>
    </source>
</evidence>
<evidence type="ECO:0000256" key="2">
    <source>
        <dbReference type="ARBA" id="ARBA00023125"/>
    </source>
</evidence>
<dbReference type="EMBL" id="GCKF01057275">
    <property type="protein sequence ID" value="JAG92982.1"/>
    <property type="molecule type" value="Transcribed_RNA"/>
</dbReference>
<dbReference type="PANTHER" id="PTHR48316:SF1">
    <property type="match status" value="1"/>
</dbReference>
<dbReference type="PANTHER" id="PTHR48316">
    <property type="match status" value="1"/>
</dbReference>